<dbReference type="Proteomes" id="UP001219605">
    <property type="component" value="Chromosome"/>
</dbReference>
<feature type="transmembrane region" description="Helical" evidence="6">
    <location>
        <begin position="126"/>
        <end position="148"/>
    </location>
</feature>
<dbReference type="InterPro" id="IPR011009">
    <property type="entry name" value="Kinase-like_dom_sf"/>
</dbReference>
<feature type="transmembrane region" description="Helical" evidence="6">
    <location>
        <begin position="511"/>
        <end position="533"/>
    </location>
</feature>
<evidence type="ECO:0000256" key="3">
    <source>
        <dbReference type="ARBA" id="ARBA00022692"/>
    </source>
</evidence>
<comment type="subcellular location">
    <subcellularLocation>
        <location evidence="1">Cell membrane</location>
        <topology evidence="1">Multi-pass membrane protein</topology>
    </subcellularLocation>
</comment>
<evidence type="ECO:0000259" key="7">
    <source>
        <dbReference type="SMART" id="SM00014"/>
    </source>
</evidence>
<dbReference type="InterPro" id="IPR000326">
    <property type="entry name" value="PAP2/HPO"/>
</dbReference>
<dbReference type="InterPro" id="IPR000719">
    <property type="entry name" value="Prot_kinase_dom"/>
</dbReference>
<evidence type="ECO:0000313" key="9">
    <source>
        <dbReference type="EMBL" id="WDZ83391.1"/>
    </source>
</evidence>
<dbReference type="Gene3D" id="1.10.510.10">
    <property type="entry name" value="Transferase(Phosphotransferase) domain 1"/>
    <property type="match status" value="1"/>
</dbReference>
<keyword evidence="3 6" id="KW-0812">Transmembrane</keyword>
<dbReference type="InterPro" id="IPR022791">
    <property type="entry name" value="L-PG_synthase/AglD"/>
</dbReference>
<feature type="transmembrane region" description="Helical" evidence="6">
    <location>
        <begin position="55"/>
        <end position="78"/>
    </location>
</feature>
<dbReference type="SUPFAM" id="SSF48317">
    <property type="entry name" value="Acid phosphatase/Vanadium-dependent haloperoxidase"/>
    <property type="match status" value="1"/>
</dbReference>
<dbReference type="NCBIfam" id="TIGR00374">
    <property type="entry name" value="flippase-like domain"/>
    <property type="match status" value="1"/>
</dbReference>
<keyword evidence="5 6" id="KW-0472">Membrane</keyword>
<organism evidence="9 10">
    <name type="scientific">Micromonospora cathayae</name>
    <dbReference type="NCBI Taxonomy" id="3028804"/>
    <lineage>
        <taxon>Bacteria</taxon>
        <taxon>Bacillati</taxon>
        <taxon>Actinomycetota</taxon>
        <taxon>Actinomycetes</taxon>
        <taxon>Micromonosporales</taxon>
        <taxon>Micromonosporaceae</taxon>
        <taxon>Micromonospora</taxon>
    </lineage>
</organism>
<evidence type="ECO:0000256" key="5">
    <source>
        <dbReference type="ARBA" id="ARBA00023136"/>
    </source>
</evidence>
<keyword evidence="2" id="KW-1003">Cell membrane</keyword>
<keyword evidence="10" id="KW-1185">Reference proteome</keyword>
<evidence type="ECO:0000256" key="6">
    <source>
        <dbReference type="SAM" id="Phobius"/>
    </source>
</evidence>
<accession>A0ABY7ZKA5</accession>
<dbReference type="SUPFAM" id="SSF56112">
    <property type="entry name" value="Protein kinase-like (PK-like)"/>
    <property type="match status" value="1"/>
</dbReference>
<name>A0ABY7ZKA5_9ACTN</name>
<dbReference type="Pfam" id="PF01569">
    <property type="entry name" value="PAP2"/>
    <property type="match status" value="1"/>
</dbReference>
<dbReference type="InterPro" id="IPR036938">
    <property type="entry name" value="PAP2/HPO_sf"/>
</dbReference>
<gene>
    <name evidence="9" type="ORF">PVK37_23430</name>
</gene>
<feature type="domain" description="Phosphatidic acid phosphatase type 2/haloperoxidase" evidence="7">
    <location>
        <begin position="84"/>
        <end position="193"/>
    </location>
</feature>
<feature type="transmembrane region" description="Helical" evidence="6">
    <location>
        <begin position="178"/>
        <end position="200"/>
    </location>
</feature>
<feature type="transmembrane region" description="Helical" evidence="6">
    <location>
        <begin position="155"/>
        <end position="172"/>
    </location>
</feature>
<dbReference type="Pfam" id="PF03706">
    <property type="entry name" value="LPG_synthase_TM"/>
    <property type="match status" value="1"/>
</dbReference>
<feature type="transmembrane region" description="Helical" evidence="6">
    <location>
        <begin position="757"/>
        <end position="774"/>
    </location>
</feature>
<dbReference type="PANTHER" id="PTHR39087:SF2">
    <property type="entry name" value="UPF0104 MEMBRANE PROTEIN MJ1595"/>
    <property type="match status" value="1"/>
</dbReference>
<evidence type="ECO:0000256" key="2">
    <source>
        <dbReference type="ARBA" id="ARBA00022475"/>
    </source>
</evidence>
<feature type="transmembrane region" description="Helical" evidence="6">
    <location>
        <begin position="669"/>
        <end position="694"/>
    </location>
</feature>
<evidence type="ECO:0000256" key="1">
    <source>
        <dbReference type="ARBA" id="ARBA00004651"/>
    </source>
</evidence>
<dbReference type="SMART" id="SM00220">
    <property type="entry name" value="S_TKc"/>
    <property type="match status" value="1"/>
</dbReference>
<dbReference type="EMBL" id="CP118615">
    <property type="protein sequence ID" value="WDZ83391.1"/>
    <property type="molecule type" value="Genomic_DNA"/>
</dbReference>
<sequence>MARTRRPSPALVFSVTTAVLLLLVLGHQVRHRPVGRWEQDLFALLNHLPPGATPALVVVMQLGSYPAVVGAASVALVMRRVALARDLLLAGTLAYGLAVVNKIAVARARPGALLADVRLHETVTGAFGYPSGHVAVVTALALVVARVVPRHMRGYLWLVVAVVALARVHVGAHLPVDAVGGFLVGWLAVGLTRLVVGEVGPEQAVARIRRTLRRRGIHVARLTPIAGDARGSRPYRATTTDGRRLFVKVTGGEQRDADRLYKLYRRVRYRHVQDEPPYVTVKQKNEHEAYLSLLAERAGVRTPGLVITATEPDGTALLVQGFVDGRPLDDPRPLPPGAVTDVCRQVARLHRAGIAHRDLRGANILRDGDTAHLVDLGFGTDDATADQRARDVVELLVTLAGRADAPEVVAAAVDQFGPEPVADCLPYLQPPSLSRAGRRILDDRPGLLDQLRDEILRRCPHRSDRLARVVRITPRGVFLLVMLGLLVHFLLPQLGQVRTALRLMLHAGPLAVSGALLASAATYLLGALALRLAAVDRVPLGRTVLLQVAASFANRLAPGSVGGAALSLRYLHQQGLSTAEAATAVAVSRLAGVGSVLVLLPVLLPFARRPSRELVHLAATRGLVVLLAVLAVLLVAAAVLALPRLRARGRAATRQAVDALRALVHHGRLVRLLAVCLALTLAYGASLYLALLAVGLPDPLAFLPAVLLVCIVGEGVASAAPTPGGLGATEAALVSGLLLSGVPVETAVAGVLVYRLATFWLPAVPGYLALRVLVHRRLV</sequence>
<proteinExistence type="predicted"/>
<feature type="domain" description="Protein kinase" evidence="8">
    <location>
        <begin position="220"/>
        <end position="483"/>
    </location>
</feature>
<evidence type="ECO:0000313" key="10">
    <source>
        <dbReference type="Proteomes" id="UP001219605"/>
    </source>
</evidence>
<feature type="transmembrane region" description="Helical" evidence="6">
    <location>
        <begin position="87"/>
        <end position="106"/>
    </location>
</feature>
<feature type="transmembrane region" description="Helical" evidence="6">
    <location>
        <begin position="472"/>
        <end position="491"/>
    </location>
</feature>
<dbReference type="RefSeq" id="WP_275029882.1">
    <property type="nucleotide sequence ID" value="NZ_CP118615.1"/>
</dbReference>
<evidence type="ECO:0000259" key="8">
    <source>
        <dbReference type="SMART" id="SM00220"/>
    </source>
</evidence>
<evidence type="ECO:0000256" key="4">
    <source>
        <dbReference type="ARBA" id="ARBA00022989"/>
    </source>
</evidence>
<keyword evidence="4 6" id="KW-1133">Transmembrane helix</keyword>
<feature type="transmembrane region" description="Helical" evidence="6">
    <location>
        <begin position="623"/>
        <end position="642"/>
    </location>
</feature>
<dbReference type="PANTHER" id="PTHR39087">
    <property type="entry name" value="UPF0104 MEMBRANE PROTEIN MJ1595"/>
    <property type="match status" value="1"/>
</dbReference>
<feature type="transmembrane region" description="Helical" evidence="6">
    <location>
        <begin position="581"/>
        <end position="603"/>
    </location>
</feature>
<dbReference type="Gene3D" id="1.20.144.10">
    <property type="entry name" value="Phosphatidic acid phosphatase type 2/haloperoxidase"/>
    <property type="match status" value="1"/>
</dbReference>
<reference evidence="9 10" key="1">
    <citation type="submission" date="2023-02" db="EMBL/GenBank/DDBJ databases">
        <authorList>
            <person name="Mo P."/>
        </authorList>
    </citation>
    <scope>NUCLEOTIDE SEQUENCE [LARGE SCALE GENOMIC DNA]</scope>
    <source>
        <strain evidence="9 10">HUAS 3</strain>
    </source>
</reference>
<protein>
    <submittedName>
        <fullName evidence="9">Flippase-like domain-containing protein</fullName>
    </submittedName>
</protein>
<dbReference type="SMART" id="SM00014">
    <property type="entry name" value="acidPPc"/>
    <property type="match status" value="1"/>
</dbReference>